<dbReference type="AlphaFoldDB" id="A0A4S4M1K8"/>
<dbReference type="PANTHER" id="PTHR44051">
    <property type="entry name" value="GLUTATHIONE S-TRANSFERASE-RELATED"/>
    <property type="match status" value="1"/>
</dbReference>
<evidence type="ECO:0000313" key="4">
    <source>
        <dbReference type="Proteomes" id="UP000310158"/>
    </source>
</evidence>
<organism evidence="3 4">
    <name type="scientific">Bondarzewia mesenterica</name>
    <dbReference type="NCBI Taxonomy" id="1095465"/>
    <lineage>
        <taxon>Eukaryota</taxon>
        <taxon>Fungi</taxon>
        <taxon>Dikarya</taxon>
        <taxon>Basidiomycota</taxon>
        <taxon>Agaricomycotina</taxon>
        <taxon>Agaricomycetes</taxon>
        <taxon>Russulales</taxon>
        <taxon>Bondarzewiaceae</taxon>
        <taxon>Bondarzewia</taxon>
    </lineage>
</organism>
<dbReference type="InterPro" id="IPR036249">
    <property type="entry name" value="Thioredoxin-like_sf"/>
</dbReference>
<comment type="similarity">
    <text evidence="1">Belongs to the GST superfamily.</text>
</comment>
<dbReference type="InterPro" id="IPR036282">
    <property type="entry name" value="Glutathione-S-Trfase_C_sf"/>
</dbReference>
<dbReference type="PROSITE" id="PS50404">
    <property type="entry name" value="GST_NTER"/>
    <property type="match status" value="1"/>
</dbReference>
<feature type="domain" description="GST N-terminal" evidence="2">
    <location>
        <begin position="12"/>
        <end position="102"/>
    </location>
</feature>
<gene>
    <name evidence="3" type="ORF">EW146_g2737</name>
</gene>
<dbReference type="Gene3D" id="1.20.1050.10">
    <property type="match status" value="1"/>
</dbReference>
<dbReference type="SUPFAM" id="SSF47616">
    <property type="entry name" value="GST C-terminal domain-like"/>
    <property type="match status" value="1"/>
</dbReference>
<proteinExistence type="inferred from homology"/>
<reference evidence="3 4" key="1">
    <citation type="submission" date="2019-02" db="EMBL/GenBank/DDBJ databases">
        <title>Genome sequencing of the rare red list fungi Bondarzewia mesenterica.</title>
        <authorList>
            <person name="Buettner E."/>
            <person name="Kellner H."/>
        </authorList>
    </citation>
    <scope>NUCLEOTIDE SEQUENCE [LARGE SCALE GENOMIC DNA]</scope>
    <source>
        <strain evidence="3 4">DSM 108281</strain>
    </source>
</reference>
<dbReference type="Pfam" id="PF22041">
    <property type="entry name" value="GST_C_7"/>
    <property type="match status" value="1"/>
</dbReference>
<sequence length="294" mass="33962">MSGKSTIILYDLQGNTAMKAWSPNVWKSRYILNYKGLPYETEWIEFPDIADFCKRLRVPPTTIHKGTPNYTLPVLYNPSTDSYITDSFNIALHLEHAYPNTRPLFPTGSIATMKMFDDVFGDKVVRHLVPVMLARVHAQLSDRSAEYFRRTREPRFRSKLEDIAPLEKQGEMWDKVRAGLGVIDGYMNANGECLFWMGDEVTYADVTLAGWLMWVKSIYGKNSKEWVDIEGWHGGRWSRLMGKFEEWEQVENMETSVRARFVLMNSILLNWLLTKKNVTFLDGIASATIGQLRQ</sequence>
<dbReference type="InterPro" id="IPR004045">
    <property type="entry name" value="Glutathione_S-Trfase_N"/>
</dbReference>
<dbReference type="Proteomes" id="UP000310158">
    <property type="component" value="Unassembled WGS sequence"/>
</dbReference>
<dbReference type="SUPFAM" id="SSF52833">
    <property type="entry name" value="Thioredoxin-like"/>
    <property type="match status" value="1"/>
</dbReference>
<keyword evidence="4" id="KW-1185">Reference proteome</keyword>
<evidence type="ECO:0000259" key="2">
    <source>
        <dbReference type="PROSITE" id="PS50404"/>
    </source>
</evidence>
<dbReference type="PANTHER" id="PTHR44051:SF8">
    <property type="entry name" value="GLUTATHIONE S-TRANSFERASE GSTA"/>
    <property type="match status" value="1"/>
</dbReference>
<dbReference type="Gene3D" id="3.40.30.10">
    <property type="entry name" value="Glutaredoxin"/>
    <property type="match status" value="1"/>
</dbReference>
<name>A0A4S4M1K8_9AGAM</name>
<dbReference type="OrthoDB" id="4951845at2759"/>
<protein>
    <recommendedName>
        <fullName evidence="2">GST N-terminal domain-containing protein</fullName>
    </recommendedName>
</protein>
<evidence type="ECO:0000256" key="1">
    <source>
        <dbReference type="ARBA" id="ARBA00007409"/>
    </source>
</evidence>
<accession>A0A4S4M1K8</accession>
<dbReference type="EMBL" id="SGPL01000083">
    <property type="protein sequence ID" value="THH18198.1"/>
    <property type="molecule type" value="Genomic_DNA"/>
</dbReference>
<evidence type="ECO:0000313" key="3">
    <source>
        <dbReference type="EMBL" id="THH18198.1"/>
    </source>
</evidence>
<dbReference type="Pfam" id="PF13409">
    <property type="entry name" value="GST_N_2"/>
    <property type="match status" value="1"/>
</dbReference>
<comment type="caution">
    <text evidence="3">The sequence shown here is derived from an EMBL/GenBank/DDBJ whole genome shotgun (WGS) entry which is preliminary data.</text>
</comment>
<dbReference type="CDD" id="cd03038">
    <property type="entry name" value="GST_N_etherase_LigE"/>
    <property type="match status" value="1"/>
</dbReference>
<dbReference type="InterPro" id="IPR054416">
    <property type="entry name" value="GST_UstS-like_C"/>
</dbReference>